<gene>
    <name evidence="1" type="ORF">CN694_00365</name>
    <name evidence="2" type="ORF">SAMN04487767_101709</name>
</gene>
<evidence type="ECO:0000313" key="4">
    <source>
        <dbReference type="Proteomes" id="UP000220435"/>
    </source>
</evidence>
<dbReference type="Proteomes" id="UP000220435">
    <property type="component" value="Unassembled WGS sequence"/>
</dbReference>
<evidence type="ECO:0000313" key="1">
    <source>
        <dbReference type="EMBL" id="PEK27491.1"/>
    </source>
</evidence>
<evidence type="ECO:0000313" key="3">
    <source>
        <dbReference type="Proteomes" id="UP000183507"/>
    </source>
</evidence>
<reference evidence="1 4" key="3">
    <citation type="submission" date="2017-09" db="EMBL/GenBank/DDBJ databases">
        <title>Large-scale bioinformatics analysis of Bacillus genomes uncovers conserved roles of natural products in bacterial physiology.</title>
        <authorList>
            <consortium name="Agbiome Team Llc"/>
            <person name="Bleich R.M."/>
            <person name="Kirk G.J."/>
            <person name="Santa Maria K.C."/>
            <person name="Allen S.E."/>
            <person name="Farag S."/>
            <person name="Shank E.A."/>
            <person name="Bowers A."/>
        </authorList>
    </citation>
    <scope>NUCLEOTIDE SEQUENCE [LARGE SCALE GENOMIC DNA]</scope>
    <source>
        <strain evidence="1 4">AFS000414</strain>
    </source>
</reference>
<dbReference type="Proteomes" id="UP000183507">
    <property type="component" value="Unassembled WGS sequence"/>
</dbReference>
<dbReference type="AlphaFoldDB" id="A0A1G6KDI1"/>
<evidence type="ECO:0000313" key="2">
    <source>
        <dbReference type="EMBL" id="SDC29142.1"/>
    </source>
</evidence>
<proteinExistence type="predicted"/>
<dbReference type="EMBL" id="NUFG01000001">
    <property type="protein sequence ID" value="PEK27491.1"/>
    <property type="molecule type" value="Genomic_DNA"/>
</dbReference>
<organism evidence="2 3">
    <name type="scientific">Bacillus wiedmannii</name>
    <dbReference type="NCBI Taxonomy" id="1890302"/>
    <lineage>
        <taxon>Bacteria</taxon>
        <taxon>Bacillati</taxon>
        <taxon>Bacillota</taxon>
        <taxon>Bacilli</taxon>
        <taxon>Bacillales</taxon>
        <taxon>Bacillaceae</taxon>
        <taxon>Bacillus</taxon>
        <taxon>Bacillus cereus group</taxon>
    </lineage>
</organism>
<dbReference type="EMBL" id="FMZR01000001">
    <property type="protein sequence ID" value="SDC29142.1"/>
    <property type="molecule type" value="Genomic_DNA"/>
</dbReference>
<protein>
    <submittedName>
        <fullName evidence="2">Uncharacterized protein</fullName>
    </submittedName>
</protein>
<reference evidence="2" key="2">
    <citation type="submission" date="2016-10" db="EMBL/GenBank/DDBJ databases">
        <authorList>
            <person name="de Groot N.N."/>
        </authorList>
    </citation>
    <scope>NUCLEOTIDE SEQUENCE [LARGE SCALE GENOMIC DNA]</scope>
    <source>
        <strain evidence="2">KPR-7A</strain>
    </source>
</reference>
<sequence>MKYLYTKIVPQKNIDEANEQGCIIRDIKGKVYNIMGIYYYDKWSNLQKKSWNRINEKKVKTFFKNCDLHTTVLRTGG</sequence>
<name>A0A1G6KDI1_9BACI</name>
<reference evidence="3" key="1">
    <citation type="submission" date="2016-10" db="EMBL/GenBank/DDBJ databases">
        <authorList>
            <person name="Varghese N."/>
        </authorList>
    </citation>
    <scope>NUCLEOTIDE SEQUENCE [LARGE SCALE GENOMIC DNA]</scope>
    <source>
        <strain evidence="3">KPR-7A</strain>
    </source>
</reference>
<accession>A0A1G6KDI1</accession>
<accession>A0A2A7XW75</accession>